<keyword evidence="3" id="KW-1185">Reference proteome</keyword>
<accession>A0A210QQY3</accession>
<evidence type="ECO:0000313" key="3">
    <source>
        <dbReference type="Proteomes" id="UP000242188"/>
    </source>
</evidence>
<feature type="domain" description="Amine oxidase" evidence="1">
    <location>
        <begin position="27"/>
        <end position="475"/>
    </location>
</feature>
<protein>
    <submittedName>
        <fullName evidence="2">Peroxisomal N(1)-acetyl-spermine/spermidine oxidase</fullName>
    </submittedName>
</protein>
<dbReference type="PANTHER" id="PTHR10742">
    <property type="entry name" value="FLAVIN MONOAMINE OXIDASE"/>
    <property type="match status" value="1"/>
</dbReference>
<dbReference type="AlphaFoldDB" id="A0A210QQY3"/>
<dbReference type="InterPro" id="IPR050281">
    <property type="entry name" value="Flavin_monoamine_oxidase"/>
</dbReference>
<dbReference type="SUPFAM" id="SSF54373">
    <property type="entry name" value="FAD-linked reductases, C-terminal domain"/>
    <property type="match status" value="1"/>
</dbReference>
<dbReference type="PANTHER" id="PTHR10742:SF416">
    <property type="entry name" value="SPERMINE OXIDASE"/>
    <property type="match status" value="1"/>
</dbReference>
<gene>
    <name evidence="2" type="ORF">KP79_PYT12340</name>
</gene>
<dbReference type="Gene3D" id="3.90.660.10">
    <property type="match status" value="1"/>
</dbReference>
<dbReference type="Gene3D" id="3.50.50.60">
    <property type="entry name" value="FAD/NAD(P)-binding domain"/>
    <property type="match status" value="1"/>
</dbReference>
<dbReference type="InterPro" id="IPR002937">
    <property type="entry name" value="Amino_oxidase"/>
</dbReference>
<reference evidence="2 3" key="1">
    <citation type="journal article" date="2017" name="Nat. Ecol. Evol.">
        <title>Scallop genome provides insights into evolution of bilaterian karyotype and development.</title>
        <authorList>
            <person name="Wang S."/>
            <person name="Zhang J."/>
            <person name="Jiao W."/>
            <person name="Li J."/>
            <person name="Xun X."/>
            <person name="Sun Y."/>
            <person name="Guo X."/>
            <person name="Huan P."/>
            <person name="Dong B."/>
            <person name="Zhang L."/>
            <person name="Hu X."/>
            <person name="Sun X."/>
            <person name="Wang J."/>
            <person name="Zhao C."/>
            <person name="Wang Y."/>
            <person name="Wang D."/>
            <person name="Huang X."/>
            <person name="Wang R."/>
            <person name="Lv J."/>
            <person name="Li Y."/>
            <person name="Zhang Z."/>
            <person name="Liu B."/>
            <person name="Lu W."/>
            <person name="Hui Y."/>
            <person name="Liang J."/>
            <person name="Zhou Z."/>
            <person name="Hou R."/>
            <person name="Li X."/>
            <person name="Liu Y."/>
            <person name="Li H."/>
            <person name="Ning X."/>
            <person name="Lin Y."/>
            <person name="Zhao L."/>
            <person name="Xing Q."/>
            <person name="Dou J."/>
            <person name="Li Y."/>
            <person name="Mao J."/>
            <person name="Guo H."/>
            <person name="Dou H."/>
            <person name="Li T."/>
            <person name="Mu C."/>
            <person name="Jiang W."/>
            <person name="Fu Q."/>
            <person name="Fu X."/>
            <person name="Miao Y."/>
            <person name="Liu J."/>
            <person name="Yu Q."/>
            <person name="Li R."/>
            <person name="Liao H."/>
            <person name="Li X."/>
            <person name="Kong Y."/>
            <person name="Jiang Z."/>
            <person name="Chourrout D."/>
            <person name="Li R."/>
            <person name="Bao Z."/>
        </authorList>
    </citation>
    <scope>NUCLEOTIDE SEQUENCE [LARGE SCALE GENOMIC DNA]</scope>
    <source>
        <strain evidence="2 3">PY_sf001</strain>
    </source>
</reference>
<dbReference type="OrthoDB" id="2219495at2759"/>
<sequence length="481" mass="53083">MILVQSSMVEAVMATQSAEVIIIGAGIAGITAANTLFASGYKDVKILEARNRIGGRIHTVCIGPGACTVELGAQWIHGGGDNPVYCAALAHDLLGHTNVHDEFAGVYYKENGSKVDELLLDTVTAIFKDAVEEMVNFSFSDPKSTLSCNEYFSNRMPNILSAVSDEQTEEAENIFRSLLNILKEDSGDDLTRLSVSCNGFEDDYKNDDHTLPAGYTALLRTFMSNFEPDVITFETEVKQIDWSEKENGFSSVVLKCVERGTEMTYIANHVISTIPLGVLKKTHQKLFSPVLPSEQASVIDKLGFGKVNKILLYYSEPFWTKGNGGIKLVWDKEADCDEVETSWARDLFAFKTMKHIDNVLIAWVYGDSAEQMEAMAETKVGDVCTQILKQFLNDDRIPKPTSVRTSKWCTDPHTLGAYTFVTSGSHYDDIDILSKPLLQTSGKPAVLFAGEATHSDKYASVQGAMLSGIREAKRLMKWQSN</sequence>
<dbReference type="Proteomes" id="UP000242188">
    <property type="component" value="Unassembled WGS sequence"/>
</dbReference>
<evidence type="ECO:0000313" key="2">
    <source>
        <dbReference type="EMBL" id="OWF51147.1"/>
    </source>
</evidence>
<dbReference type="InterPro" id="IPR036188">
    <property type="entry name" value="FAD/NAD-bd_sf"/>
</dbReference>
<proteinExistence type="predicted"/>
<dbReference type="Pfam" id="PF01593">
    <property type="entry name" value="Amino_oxidase"/>
    <property type="match status" value="1"/>
</dbReference>
<name>A0A210QQY3_MIZYE</name>
<dbReference type="EMBL" id="NEDP02002316">
    <property type="protein sequence ID" value="OWF51147.1"/>
    <property type="molecule type" value="Genomic_DNA"/>
</dbReference>
<dbReference type="SUPFAM" id="SSF51905">
    <property type="entry name" value="FAD/NAD(P)-binding domain"/>
    <property type="match status" value="1"/>
</dbReference>
<dbReference type="STRING" id="6573.A0A210QQY3"/>
<organism evidence="2 3">
    <name type="scientific">Mizuhopecten yessoensis</name>
    <name type="common">Japanese scallop</name>
    <name type="synonym">Patinopecten yessoensis</name>
    <dbReference type="NCBI Taxonomy" id="6573"/>
    <lineage>
        <taxon>Eukaryota</taxon>
        <taxon>Metazoa</taxon>
        <taxon>Spiralia</taxon>
        <taxon>Lophotrochozoa</taxon>
        <taxon>Mollusca</taxon>
        <taxon>Bivalvia</taxon>
        <taxon>Autobranchia</taxon>
        <taxon>Pteriomorphia</taxon>
        <taxon>Pectinida</taxon>
        <taxon>Pectinoidea</taxon>
        <taxon>Pectinidae</taxon>
        <taxon>Mizuhopecten</taxon>
    </lineage>
</organism>
<dbReference type="GO" id="GO:0046592">
    <property type="term" value="F:polyamine oxidase activity"/>
    <property type="evidence" value="ECO:0007669"/>
    <property type="project" value="TreeGrafter"/>
</dbReference>
<evidence type="ECO:0000259" key="1">
    <source>
        <dbReference type="Pfam" id="PF01593"/>
    </source>
</evidence>
<comment type="caution">
    <text evidence="2">The sequence shown here is derived from an EMBL/GenBank/DDBJ whole genome shotgun (WGS) entry which is preliminary data.</text>
</comment>